<evidence type="ECO:0000256" key="1">
    <source>
        <dbReference type="SAM" id="Coils"/>
    </source>
</evidence>
<dbReference type="EMBL" id="LT969436">
    <property type="protein sequence ID" value="SOV17545.1"/>
    <property type="molecule type" value="Genomic_DNA"/>
</dbReference>
<feature type="transmembrane region" description="Helical" evidence="3">
    <location>
        <begin position="914"/>
        <end position="932"/>
    </location>
</feature>
<feature type="compositionally biased region" description="Polar residues" evidence="2">
    <location>
        <begin position="302"/>
        <end position="317"/>
    </location>
</feature>
<dbReference type="Proteomes" id="UP000831156">
    <property type="component" value="Chromosome 13"/>
</dbReference>
<feature type="coiled-coil region" evidence="1">
    <location>
        <begin position="346"/>
        <end position="373"/>
    </location>
</feature>
<evidence type="ECO:0000256" key="3">
    <source>
        <dbReference type="SAM" id="Phobius"/>
    </source>
</evidence>
<keyword evidence="3" id="KW-1133">Transmembrane helix</keyword>
<sequence>MEEDKLINEIYPKNDNNNKKEEINKILKNIKDSDNSKDKFMNILKLTKHINDLKESDKINVLKSIDVEFLCLLLRSQNEFKLFTLRLINSLIGSSTCVYLKACFPFINSIIVSYSCYVKNWSNRLNKAVQICNKENKKGINKNASIENNWEQKEKGFSIYDNKYNTCAGDNKYECDDKHLDDDNYISCDQDELKDINIIYNECITFFLKTQAFLKEEEIINNFYFNSENNDLDVDVEMYFFNKRLKKKYNEEKDNVINNEEDVEENNFIVNKKKVNHDTKNKCDLNDINNINPKRYFDNEKNSSNNIYDDNTSNTDMSILDDDNDKEQDFYFSNEKICLINLIFTILKENINLKELQNKKNNKKGNNNDINVDNMNNKDNINSIYKKKCIDIAKYNIFLLNEQCIYISLHFLNNIILKLNDNKYVKEYFHLLNRLAENYNEPKLRITVMNCLTNLNIYIKKKNIENILDEKNIYKFYANIIYYFSEIKDEKEKEILYRLYSTIYSCLHFIYVNYDSIDILKTPLSYMSVELYLFFEDVMKYVSKKEFKNYIFYNKYFKQMIHMICINVEHILKFLSEHYSWYYEKDEIKNDDKGNDISSLYVVENPNIMIEKKKLIKNENTRENINDKNNNNILYVNPTDKICKKTIIELDLNNMYGVILKIKKIMDILLEFFKDIKDIFKLQDEEKQKDLIKFKNEFNKEINVLIKLFCNYLIYENVHYIDDFINLLEFFSIIINEDNFFYLLIVKYIDPNRYFNNKIFLSKLLLYIFNLNMKNILQIKILFHLYHKCTFNILNYLEIKEPKDISNFSSFIQNNTHNYSFIQILNISIDKLNNLNFIYILCQDEYQIKMNNNSKQNIKNLLLFHTHFFFYYYFSILQQHNFDIINEQKNKFDLYKENYYNISNNSIKKNTQQFFLSLKILFAISAFLFMRFDSYVITNNLKKSEILFIQDCLILSLLNLKFLNEHESKDNELSEMKKKKKKYFCQVLKLTYFIMYYHPYFISLFIFRWKQIKDQDNNNVFFDVNKIKLKEEHLSICKLLNNFISNYV</sequence>
<keyword evidence="3" id="KW-0812">Transmembrane</keyword>
<keyword evidence="5" id="KW-1185">Reference proteome</keyword>
<feature type="region of interest" description="Disordered" evidence="2">
    <location>
        <begin position="299"/>
        <end position="318"/>
    </location>
</feature>
<evidence type="ECO:0000313" key="4">
    <source>
        <dbReference type="EMBL" id="SOV17545.1"/>
    </source>
</evidence>
<evidence type="ECO:0008006" key="6">
    <source>
        <dbReference type="Google" id="ProtNLM"/>
    </source>
</evidence>
<dbReference type="PANTHER" id="PTHR36593:SF1">
    <property type="entry name" value="EXPORTED SERINE_THREONINE PROTEIN KINASE"/>
    <property type="match status" value="1"/>
</dbReference>
<proteinExistence type="predicted"/>
<reference evidence="4" key="1">
    <citation type="submission" date="2016-09" db="EMBL/GenBank/DDBJ databases">
        <authorList>
            <consortium name="Pathogen Informatics"/>
            <person name="Sun Q."/>
            <person name="Inoue M."/>
        </authorList>
    </citation>
    <scope>NUCLEOTIDE SEQUENCE</scope>
</reference>
<evidence type="ECO:0000256" key="2">
    <source>
        <dbReference type="SAM" id="MobiDB-lite"/>
    </source>
</evidence>
<keyword evidence="3" id="KW-0472">Membrane</keyword>
<name>A0ABY1URU6_9APIC</name>
<gene>
    <name evidence="4" type="ORF">PGABG01_1325100</name>
</gene>
<dbReference type="PANTHER" id="PTHR36593">
    <property type="entry name" value="EXPORTED SERINE/THREONINE PROTEIN KINASE"/>
    <property type="match status" value="1"/>
</dbReference>
<protein>
    <recommendedName>
        <fullName evidence="6">Symplekin C-terminal domain-containing protein</fullName>
    </recommendedName>
</protein>
<feature type="transmembrane region" description="Helical" evidence="3">
    <location>
        <begin position="983"/>
        <end position="1007"/>
    </location>
</feature>
<keyword evidence="1" id="KW-0175">Coiled coil</keyword>
<evidence type="ECO:0000313" key="5">
    <source>
        <dbReference type="Proteomes" id="UP000831156"/>
    </source>
</evidence>
<accession>A0ABY1URU6</accession>
<organism evidence="4 5">
    <name type="scientific">Plasmodium gaboni</name>
    <dbReference type="NCBI Taxonomy" id="647221"/>
    <lineage>
        <taxon>Eukaryota</taxon>
        <taxon>Sar</taxon>
        <taxon>Alveolata</taxon>
        <taxon>Apicomplexa</taxon>
        <taxon>Aconoidasida</taxon>
        <taxon>Haemosporida</taxon>
        <taxon>Plasmodiidae</taxon>
        <taxon>Plasmodium</taxon>
        <taxon>Plasmodium (Laverania)</taxon>
    </lineage>
</organism>